<evidence type="ECO:0000259" key="4">
    <source>
        <dbReference type="PROSITE" id="PS51118"/>
    </source>
</evidence>
<dbReference type="InterPro" id="IPR002577">
    <property type="entry name" value="HTH_HxlR"/>
</dbReference>
<keyword evidence="2" id="KW-0238">DNA-binding</keyword>
<dbReference type="InterPro" id="IPR036390">
    <property type="entry name" value="WH_DNA-bd_sf"/>
</dbReference>
<accession>A0ABV6KUT7</accession>
<keyword evidence="3" id="KW-0804">Transcription</keyword>
<dbReference type="SUPFAM" id="SSF46785">
    <property type="entry name" value="Winged helix' DNA-binding domain"/>
    <property type="match status" value="1"/>
</dbReference>
<evidence type="ECO:0000313" key="6">
    <source>
        <dbReference type="Proteomes" id="UP001589738"/>
    </source>
</evidence>
<evidence type="ECO:0000256" key="1">
    <source>
        <dbReference type="ARBA" id="ARBA00023015"/>
    </source>
</evidence>
<dbReference type="Pfam" id="PF01638">
    <property type="entry name" value="HxlR"/>
    <property type="match status" value="1"/>
</dbReference>
<reference evidence="5 6" key="1">
    <citation type="submission" date="2024-09" db="EMBL/GenBank/DDBJ databases">
        <authorList>
            <person name="Sun Q."/>
            <person name="Mori K."/>
        </authorList>
    </citation>
    <scope>NUCLEOTIDE SEQUENCE [LARGE SCALE GENOMIC DNA]</scope>
    <source>
        <strain evidence="5 6">CGMCC 1.9126</strain>
    </source>
</reference>
<dbReference type="Proteomes" id="UP001589738">
    <property type="component" value="Unassembled WGS sequence"/>
</dbReference>
<feature type="domain" description="HTH hxlR-type" evidence="4">
    <location>
        <begin position="10"/>
        <end position="109"/>
    </location>
</feature>
<keyword evidence="6" id="KW-1185">Reference proteome</keyword>
<protein>
    <submittedName>
        <fullName evidence="5">Winged helix-turn-helix transcriptional regulator</fullName>
    </submittedName>
</protein>
<dbReference type="PANTHER" id="PTHR33204:SF18">
    <property type="entry name" value="TRANSCRIPTIONAL REGULATORY PROTEIN"/>
    <property type="match status" value="1"/>
</dbReference>
<proteinExistence type="predicted"/>
<dbReference type="InterPro" id="IPR036388">
    <property type="entry name" value="WH-like_DNA-bd_sf"/>
</dbReference>
<dbReference type="EMBL" id="JBHLUU010000109">
    <property type="protein sequence ID" value="MFC0476665.1"/>
    <property type="molecule type" value="Genomic_DNA"/>
</dbReference>
<evidence type="ECO:0000313" key="5">
    <source>
        <dbReference type="EMBL" id="MFC0476665.1"/>
    </source>
</evidence>
<sequence>MNKISDEDCCSVIDEFLTIIGGKWAFLVIGHLNKGALRFNQLQRNINTISAQSLTKTLKHLEKSGMIYRHALPTVPVTVEYSLTDKGQDFQSILEEIRDWGQKWEKENSSNSTK</sequence>
<comment type="caution">
    <text evidence="5">The sequence shown here is derived from an EMBL/GenBank/DDBJ whole genome shotgun (WGS) entry which is preliminary data.</text>
</comment>
<dbReference type="PANTHER" id="PTHR33204">
    <property type="entry name" value="TRANSCRIPTIONAL REGULATOR, MARR FAMILY"/>
    <property type="match status" value="1"/>
</dbReference>
<dbReference type="RefSeq" id="WP_160547529.1">
    <property type="nucleotide sequence ID" value="NZ_JBHLUU010000109.1"/>
</dbReference>
<evidence type="ECO:0000256" key="2">
    <source>
        <dbReference type="ARBA" id="ARBA00023125"/>
    </source>
</evidence>
<organism evidence="5 6">
    <name type="scientific">Robertmurraya beringensis</name>
    <dbReference type="NCBI Taxonomy" id="641660"/>
    <lineage>
        <taxon>Bacteria</taxon>
        <taxon>Bacillati</taxon>
        <taxon>Bacillota</taxon>
        <taxon>Bacilli</taxon>
        <taxon>Bacillales</taxon>
        <taxon>Bacillaceae</taxon>
        <taxon>Robertmurraya</taxon>
    </lineage>
</organism>
<dbReference type="PROSITE" id="PS51118">
    <property type="entry name" value="HTH_HXLR"/>
    <property type="match status" value="1"/>
</dbReference>
<keyword evidence="1" id="KW-0805">Transcription regulation</keyword>
<gene>
    <name evidence="5" type="ORF">ACFFHF_15780</name>
</gene>
<name>A0ABV6KUT7_9BACI</name>
<evidence type="ECO:0000256" key="3">
    <source>
        <dbReference type="ARBA" id="ARBA00023163"/>
    </source>
</evidence>
<dbReference type="Gene3D" id="1.10.10.10">
    <property type="entry name" value="Winged helix-like DNA-binding domain superfamily/Winged helix DNA-binding domain"/>
    <property type="match status" value="1"/>
</dbReference>